<accession>A0ABN6N407</accession>
<dbReference type="Pfam" id="PF02954">
    <property type="entry name" value="HTH_8"/>
    <property type="match status" value="1"/>
</dbReference>
<dbReference type="PANTHER" id="PTHR32071">
    <property type="entry name" value="TRANSCRIPTIONAL REGULATORY PROTEIN"/>
    <property type="match status" value="1"/>
</dbReference>
<dbReference type="PROSITE" id="PS50045">
    <property type="entry name" value="SIGMA54_INTERACT_4"/>
    <property type="match status" value="1"/>
</dbReference>
<dbReference type="SMART" id="SM00382">
    <property type="entry name" value="AAA"/>
    <property type="match status" value="1"/>
</dbReference>
<evidence type="ECO:0000259" key="6">
    <source>
        <dbReference type="PROSITE" id="PS50045"/>
    </source>
</evidence>
<dbReference type="SMART" id="SM00065">
    <property type="entry name" value="GAF"/>
    <property type="match status" value="1"/>
</dbReference>
<dbReference type="InterPro" id="IPR029016">
    <property type="entry name" value="GAF-like_dom_sf"/>
</dbReference>
<keyword evidence="3" id="KW-0805">Transcription regulation</keyword>
<dbReference type="PRINTS" id="PR01590">
    <property type="entry name" value="HTHFIS"/>
</dbReference>
<keyword evidence="2" id="KW-0067">ATP-binding</keyword>
<evidence type="ECO:0000256" key="1">
    <source>
        <dbReference type="ARBA" id="ARBA00022741"/>
    </source>
</evidence>
<dbReference type="SUPFAM" id="SSF55781">
    <property type="entry name" value="GAF domain-like"/>
    <property type="match status" value="1"/>
</dbReference>
<dbReference type="InterPro" id="IPR002197">
    <property type="entry name" value="HTH_Fis"/>
</dbReference>
<evidence type="ECO:0000256" key="5">
    <source>
        <dbReference type="ARBA" id="ARBA00023163"/>
    </source>
</evidence>
<dbReference type="RefSeq" id="WP_248356919.1">
    <property type="nucleotide sequence ID" value="NZ_AP025591.1"/>
</dbReference>
<dbReference type="Gene3D" id="3.40.50.300">
    <property type="entry name" value="P-loop containing nucleotide triphosphate hydrolases"/>
    <property type="match status" value="1"/>
</dbReference>
<proteinExistence type="predicted"/>
<evidence type="ECO:0000256" key="3">
    <source>
        <dbReference type="ARBA" id="ARBA00023015"/>
    </source>
</evidence>
<dbReference type="PROSITE" id="PS00675">
    <property type="entry name" value="SIGMA54_INTERACT_1"/>
    <property type="match status" value="1"/>
</dbReference>
<keyword evidence="5" id="KW-0804">Transcription</keyword>
<dbReference type="Pfam" id="PF25601">
    <property type="entry name" value="AAA_lid_14"/>
    <property type="match status" value="1"/>
</dbReference>
<evidence type="ECO:0000313" key="7">
    <source>
        <dbReference type="EMBL" id="BDG06583.1"/>
    </source>
</evidence>
<dbReference type="InterPro" id="IPR025943">
    <property type="entry name" value="Sigma_54_int_dom_ATP-bd_2"/>
</dbReference>
<evidence type="ECO:0000256" key="4">
    <source>
        <dbReference type="ARBA" id="ARBA00023125"/>
    </source>
</evidence>
<name>A0ABN6N407_9BACT</name>
<dbReference type="InterPro" id="IPR027417">
    <property type="entry name" value="P-loop_NTPase"/>
</dbReference>
<dbReference type="InterPro" id="IPR009057">
    <property type="entry name" value="Homeodomain-like_sf"/>
</dbReference>
<reference evidence="8" key="1">
    <citation type="journal article" date="2022" name="Int. J. Syst. Evol. Microbiol.">
        <title>Anaeromyxobacter oryzae sp. nov., Anaeromyxobacter diazotrophicus sp. nov. and Anaeromyxobacter paludicola sp. nov., isolated from paddy soils.</title>
        <authorList>
            <person name="Itoh H."/>
            <person name="Xu Z."/>
            <person name="Mise K."/>
            <person name="Masuda Y."/>
            <person name="Ushijima N."/>
            <person name="Hayakawa C."/>
            <person name="Shiratori Y."/>
            <person name="Senoo K."/>
        </authorList>
    </citation>
    <scope>NUCLEOTIDE SEQUENCE [LARGE SCALE GENOMIC DNA]</scope>
    <source>
        <strain evidence="8">Red232</strain>
    </source>
</reference>
<dbReference type="InterPro" id="IPR025662">
    <property type="entry name" value="Sigma_54_int_dom_ATP-bd_1"/>
</dbReference>
<dbReference type="CDD" id="cd00060">
    <property type="entry name" value="FHA"/>
    <property type="match status" value="1"/>
</dbReference>
<dbReference type="Gene3D" id="1.10.10.60">
    <property type="entry name" value="Homeodomain-like"/>
    <property type="match status" value="1"/>
</dbReference>
<sequence length="606" mass="66590">MATLIVKGPDGSEREVALVKRITSVGRDVENDVPVADPGLPATALHIHFDGRDYNAAAHERADMTVNGKRRTAWRLAPGDRIRVAATELFFDPAPRSVVTARPQSGQRLLALETLVRFSERLLGATDLARLLDELMDALLEVTQADKGFLILLEDGEMSVRAARNVARETIEGAVDRVSDSIIARVVQTRRPIVVADALHDREWSGSSSVVNLKLCSVMCAPLMQKGDVFGVIYLGNDNVVSLFDEKALEALTVFAAQASLLVQNAILLDGLRRENLTLKEAVSSKQYGDLIGAGASMREVYRRIEKVAATDISVLVSGETGTGKEVVAREIHRRSGRANGPFVAVNCGAIPESLLESELFGHVKGAFTGAVATRMGKFQAAHGGTLFLDEIGDMPLALQVKILRALQERAVTKVGDTRPEPVDLRVVAATNRVLEEEIKKGTFREDLYYRLNVVAIQLPPLRDRGEDTLVLGKYFLQKYGKEFGAKVRGFTPSALVAMRKYAWPGNIRELENRVKKAVVLADRALVSAEDLDLRPEILEPILPLAQAKEEFQKRYINEVLERNAGNRTKTAKDLGVDPRTIFRHLEKLEAERRGQPPPPDEGEAP</sequence>
<keyword evidence="8" id="KW-1185">Reference proteome</keyword>
<gene>
    <name evidence="7" type="ORF">AMOR_55790</name>
</gene>
<dbReference type="SUPFAM" id="SSF49879">
    <property type="entry name" value="SMAD/FHA domain"/>
    <property type="match status" value="1"/>
</dbReference>
<dbReference type="SUPFAM" id="SSF52540">
    <property type="entry name" value="P-loop containing nucleoside triphosphate hydrolases"/>
    <property type="match status" value="1"/>
</dbReference>
<dbReference type="InterPro" id="IPR008984">
    <property type="entry name" value="SMAD_FHA_dom_sf"/>
</dbReference>
<feature type="domain" description="Sigma-54 factor interaction" evidence="6">
    <location>
        <begin position="291"/>
        <end position="520"/>
    </location>
</feature>
<dbReference type="EMBL" id="AP025591">
    <property type="protein sequence ID" value="BDG06583.1"/>
    <property type="molecule type" value="Genomic_DNA"/>
</dbReference>
<evidence type="ECO:0000313" key="8">
    <source>
        <dbReference type="Proteomes" id="UP001162891"/>
    </source>
</evidence>
<dbReference type="Proteomes" id="UP001162891">
    <property type="component" value="Chromosome"/>
</dbReference>
<dbReference type="PANTHER" id="PTHR32071:SF113">
    <property type="entry name" value="ALGINATE BIOSYNTHESIS TRANSCRIPTIONAL REGULATORY PROTEIN ALGB"/>
    <property type="match status" value="1"/>
</dbReference>
<evidence type="ECO:0000256" key="2">
    <source>
        <dbReference type="ARBA" id="ARBA00022840"/>
    </source>
</evidence>
<dbReference type="Gene3D" id="3.30.450.40">
    <property type="match status" value="1"/>
</dbReference>
<dbReference type="CDD" id="cd00009">
    <property type="entry name" value="AAA"/>
    <property type="match status" value="1"/>
</dbReference>
<dbReference type="Gene3D" id="1.10.8.60">
    <property type="match status" value="1"/>
</dbReference>
<keyword evidence="1" id="KW-0547">Nucleotide-binding</keyword>
<organism evidence="7 8">
    <name type="scientific">Anaeromyxobacter oryzae</name>
    <dbReference type="NCBI Taxonomy" id="2918170"/>
    <lineage>
        <taxon>Bacteria</taxon>
        <taxon>Pseudomonadati</taxon>
        <taxon>Myxococcota</taxon>
        <taxon>Myxococcia</taxon>
        <taxon>Myxococcales</taxon>
        <taxon>Cystobacterineae</taxon>
        <taxon>Anaeromyxobacteraceae</taxon>
        <taxon>Anaeromyxobacter</taxon>
    </lineage>
</organism>
<dbReference type="PROSITE" id="PS00676">
    <property type="entry name" value="SIGMA54_INTERACT_2"/>
    <property type="match status" value="1"/>
</dbReference>
<dbReference type="InterPro" id="IPR002078">
    <property type="entry name" value="Sigma_54_int"/>
</dbReference>
<dbReference type="SUPFAM" id="SSF46689">
    <property type="entry name" value="Homeodomain-like"/>
    <property type="match status" value="1"/>
</dbReference>
<protein>
    <submittedName>
        <fullName evidence="7">Fis family transcriptional regulator</fullName>
    </submittedName>
</protein>
<dbReference type="InterPro" id="IPR003593">
    <property type="entry name" value="AAA+_ATPase"/>
</dbReference>
<dbReference type="Gene3D" id="2.60.200.20">
    <property type="match status" value="1"/>
</dbReference>
<dbReference type="InterPro" id="IPR058031">
    <property type="entry name" value="AAA_lid_NorR"/>
</dbReference>
<dbReference type="InterPro" id="IPR025944">
    <property type="entry name" value="Sigma_54_int_dom_CS"/>
</dbReference>
<dbReference type="Pfam" id="PF00158">
    <property type="entry name" value="Sigma54_activat"/>
    <property type="match status" value="1"/>
</dbReference>
<dbReference type="PROSITE" id="PS00688">
    <property type="entry name" value="SIGMA54_INTERACT_3"/>
    <property type="match status" value="1"/>
</dbReference>
<dbReference type="InterPro" id="IPR003018">
    <property type="entry name" value="GAF"/>
</dbReference>
<dbReference type="Pfam" id="PF13185">
    <property type="entry name" value="GAF_2"/>
    <property type="match status" value="1"/>
</dbReference>
<keyword evidence="4" id="KW-0238">DNA-binding</keyword>